<evidence type="ECO:0000313" key="2">
    <source>
        <dbReference type="EMBL" id="TCP21295.1"/>
    </source>
</evidence>
<dbReference type="PANTHER" id="PTHR42941:SF1">
    <property type="entry name" value="SLL1037 PROTEIN"/>
    <property type="match status" value="1"/>
</dbReference>
<dbReference type="RefSeq" id="WP_132747821.1">
    <property type="nucleotide sequence ID" value="NZ_SLXK01000044.1"/>
</dbReference>
<dbReference type="OrthoDB" id="9776669at2"/>
<feature type="signal peptide" evidence="1">
    <location>
        <begin position="1"/>
        <end position="25"/>
    </location>
</feature>
<dbReference type="Proteomes" id="UP000295416">
    <property type="component" value="Unassembled WGS sequence"/>
</dbReference>
<evidence type="ECO:0000313" key="3">
    <source>
        <dbReference type="Proteomes" id="UP000295416"/>
    </source>
</evidence>
<proteinExistence type="predicted"/>
<keyword evidence="1" id="KW-0732">Signal</keyword>
<dbReference type="InterPro" id="IPR011852">
    <property type="entry name" value="TRAP_TAXI"/>
</dbReference>
<organism evidence="2 3">
    <name type="scientific">Scopulibacillus darangshiensis</name>
    <dbReference type="NCBI Taxonomy" id="442528"/>
    <lineage>
        <taxon>Bacteria</taxon>
        <taxon>Bacillati</taxon>
        <taxon>Bacillota</taxon>
        <taxon>Bacilli</taxon>
        <taxon>Bacillales</taxon>
        <taxon>Sporolactobacillaceae</taxon>
        <taxon>Scopulibacillus</taxon>
    </lineage>
</organism>
<gene>
    <name evidence="2" type="ORF">EV207_14420</name>
</gene>
<accession>A0A4R2NJ93</accession>
<dbReference type="PANTHER" id="PTHR42941">
    <property type="entry name" value="SLL1037 PROTEIN"/>
    <property type="match status" value="1"/>
</dbReference>
<dbReference type="PROSITE" id="PS51257">
    <property type="entry name" value="PROKAR_LIPOPROTEIN"/>
    <property type="match status" value="1"/>
</dbReference>
<dbReference type="EMBL" id="SLXK01000044">
    <property type="protein sequence ID" value="TCP21295.1"/>
    <property type="molecule type" value="Genomic_DNA"/>
</dbReference>
<evidence type="ECO:0000256" key="1">
    <source>
        <dbReference type="SAM" id="SignalP"/>
    </source>
</evidence>
<dbReference type="AlphaFoldDB" id="A0A4R2NJ93"/>
<protein>
    <recommendedName>
        <fullName evidence="4">TRAP transporter TAXI family solute receptor</fullName>
    </recommendedName>
</protein>
<evidence type="ECO:0008006" key="4">
    <source>
        <dbReference type="Google" id="ProtNLM"/>
    </source>
</evidence>
<feature type="chain" id="PRO_5020899095" description="TRAP transporter TAXI family solute receptor" evidence="1">
    <location>
        <begin position="26"/>
        <end position="348"/>
    </location>
</feature>
<sequence>MKKVVICIIVSILMVVLTACSNPYATGKKTDMHKTSNGNSGLHVEKVTHLTWAAGSLGGGWYSMAGGIASIINKTNPKIIIKTIPGGSLQNIPFVENGTAQLAWEQPAFIKAAAQGEDPFKKKYPNIVAIGNGFGFNYFHFAVDANSKINSIDEIFKKKIPIKIAVTPVNNTDEWVLRKVLDYYGVTYKDIKSWGGNIFHGSYTEQAEQFKNGNVDAMFTQLAIPGSAITEASNGREMKILPMSNDLIKYLSKYGIEKGILPAGTYPKVVNGNKDIQTAMMGTILVTNKDVPDNVIYEITKIINDNQERLPSIQAALKDYDIKKAVKNLGTDLHPGAKMYYKEMGIIK</sequence>
<keyword evidence="3" id="KW-1185">Reference proteome</keyword>
<dbReference type="Pfam" id="PF16868">
    <property type="entry name" value="NMT1_3"/>
    <property type="match status" value="1"/>
</dbReference>
<reference evidence="2 3" key="1">
    <citation type="submission" date="2019-03" db="EMBL/GenBank/DDBJ databases">
        <title>Genomic Encyclopedia of Type Strains, Phase IV (KMG-IV): sequencing the most valuable type-strain genomes for metagenomic binning, comparative biology and taxonomic classification.</title>
        <authorList>
            <person name="Goeker M."/>
        </authorList>
    </citation>
    <scope>NUCLEOTIDE SEQUENCE [LARGE SCALE GENOMIC DNA]</scope>
    <source>
        <strain evidence="2 3">DSM 19377</strain>
    </source>
</reference>
<comment type="caution">
    <text evidence="2">The sequence shown here is derived from an EMBL/GenBank/DDBJ whole genome shotgun (WGS) entry which is preliminary data.</text>
</comment>
<name>A0A4R2NJ93_9BACL</name>
<dbReference type="SUPFAM" id="SSF53850">
    <property type="entry name" value="Periplasmic binding protein-like II"/>
    <property type="match status" value="1"/>
</dbReference>
<dbReference type="Gene3D" id="3.40.190.10">
    <property type="entry name" value="Periplasmic binding protein-like II"/>
    <property type="match status" value="2"/>
</dbReference>
<dbReference type="NCBIfam" id="TIGR02122">
    <property type="entry name" value="TRAP_TAXI"/>
    <property type="match status" value="1"/>
</dbReference>